<dbReference type="InterPro" id="IPR043143">
    <property type="entry name" value="Mal/L-sulf/L-lact_DH-like_NADP"/>
</dbReference>
<accession>A0ABZ3CY32</accession>
<dbReference type="Gene3D" id="1.10.1530.10">
    <property type="match status" value="1"/>
</dbReference>
<dbReference type="Pfam" id="PF02615">
    <property type="entry name" value="Ldh_2"/>
    <property type="match status" value="1"/>
</dbReference>
<sequence>MPTVDVPDAACDYEKAPFPRKKFSLSDAGDNLPALVGTLIGEMAMADMPKGKIGQAELKGIAIEALVRLGLVTDEAEDVADVLVMADMMGIHTHGVARIMSYGERIKVGGINANPRIEWHQSYPTVATLAGDNALGPLLGKRALSQSMKMASEFGVGMVFVRGSNHFGPVMPYSFMAAEQGFMSFIASNATTTIAPYGGTSPKLGNNPLGFGFPNPCGEHFLLDMALSTVARAKIRAARDRGESIPLDWAVDTSGAPTSDPNEALAGMLQTIGGHKGYGLALAVDMLAGVLSGAAYLNHVKAWDKQPDQPQNLGHFFLTINTQGLGGEGWLGERMSDFFDIIHDTPAIDDERPVQLPGERELAAFRHHLEHGLDYDALQLNALRAY</sequence>
<evidence type="ECO:0000256" key="2">
    <source>
        <dbReference type="ARBA" id="ARBA00023002"/>
    </source>
</evidence>
<dbReference type="EMBL" id="CP151919">
    <property type="protein sequence ID" value="XAD56137.1"/>
    <property type="molecule type" value="Genomic_DNA"/>
</dbReference>
<evidence type="ECO:0000313" key="4">
    <source>
        <dbReference type="Proteomes" id="UP001453229"/>
    </source>
</evidence>
<evidence type="ECO:0000313" key="3">
    <source>
        <dbReference type="EMBL" id="XAD56137.1"/>
    </source>
</evidence>
<dbReference type="Gene3D" id="3.30.1370.60">
    <property type="entry name" value="Hypothetical oxidoreductase yiak, domain 2"/>
    <property type="match status" value="1"/>
</dbReference>
<protein>
    <submittedName>
        <fullName evidence="3">Ldh family oxidoreductase</fullName>
    </submittedName>
</protein>
<dbReference type="PANTHER" id="PTHR11091:SF0">
    <property type="entry name" value="MALATE DEHYDROGENASE"/>
    <property type="match status" value="1"/>
</dbReference>
<dbReference type="RefSeq" id="WP_205909352.1">
    <property type="nucleotide sequence ID" value="NZ_CP151919.1"/>
</dbReference>
<keyword evidence="4" id="KW-1185">Reference proteome</keyword>
<name>A0ABZ3CY32_9GAMM</name>
<dbReference type="InterPro" id="IPR003767">
    <property type="entry name" value="Malate/L-lactate_DH-like"/>
</dbReference>
<dbReference type="PANTHER" id="PTHR11091">
    <property type="entry name" value="OXIDOREDUCTASE-RELATED"/>
    <property type="match status" value="1"/>
</dbReference>
<proteinExistence type="inferred from homology"/>
<evidence type="ECO:0000256" key="1">
    <source>
        <dbReference type="ARBA" id="ARBA00006056"/>
    </source>
</evidence>
<gene>
    <name evidence="3" type="ORF">AAGT95_09135</name>
</gene>
<reference evidence="3 4" key="1">
    <citation type="submission" date="2024-04" db="EMBL/GenBank/DDBJ databases">
        <title>Salinicola lusitanus LLJ914,a marine bacterium isolated from the Okinawa Trough.</title>
        <authorList>
            <person name="Li J."/>
        </authorList>
    </citation>
    <scope>NUCLEOTIDE SEQUENCE [LARGE SCALE GENOMIC DNA]</scope>
    <source>
        <strain evidence="3 4">LLJ914</strain>
    </source>
</reference>
<organism evidence="3 4">
    <name type="scientific">Salinicola lusitanus</name>
    <dbReference type="NCBI Taxonomy" id="1949085"/>
    <lineage>
        <taxon>Bacteria</taxon>
        <taxon>Pseudomonadati</taxon>
        <taxon>Pseudomonadota</taxon>
        <taxon>Gammaproteobacteria</taxon>
        <taxon>Oceanospirillales</taxon>
        <taxon>Halomonadaceae</taxon>
        <taxon>Salinicola</taxon>
    </lineage>
</organism>
<comment type="similarity">
    <text evidence="1">Belongs to the LDH2/MDH2 oxidoreductase family.</text>
</comment>
<dbReference type="InterPro" id="IPR043144">
    <property type="entry name" value="Mal/L-sulf/L-lact_DH-like_ah"/>
</dbReference>
<dbReference type="SUPFAM" id="SSF89733">
    <property type="entry name" value="L-sulfolactate dehydrogenase-like"/>
    <property type="match status" value="1"/>
</dbReference>
<dbReference type="Proteomes" id="UP001453229">
    <property type="component" value="Chromosome"/>
</dbReference>
<dbReference type="InterPro" id="IPR036111">
    <property type="entry name" value="Mal/L-sulfo/L-lacto_DH-like_sf"/>
</dbReference>
<keyword evidence="2" id="KW-0560">Oxidoreductase</keyword>